<evidence type="ECO:0000313" key="4">
    <source>
        <dbReference type="WBParaSite" id="GPUH_0002235401-mRNA-1"/>
    </source>
</evidence>
<reference evidence="4" key="1">
    <citation type="submission" date="2016-06" db="UniProtKB">
        <authorList>
            <consortium name="WormBaseParasite"/>
        </authorList>
    </citation>
    <scope>IDENTIFICATION</scope>
</reference>
<dbReference type="PANTHER" id="PTHR23077:SF9">
    <property type="entry name" value="PEROXISOMAL ATPASE PEX6"/>
    <property type="match status" value="1"/>
</dbReference>
<evidence type="ECO:0000259" key="1">
    <source>
        <dbReference type="Pfam" id="PF00004"/>
    </source>
</evidence>
<proteinExistence type="predicted"/>
<keyword evidence="3" id="KW-1185">Reference proteome</keyword>
<dbReference type="GO" id="GO:0016558">
    <property type="term" value="P:protein import into peroxisome matrix"/>
    <property type="evidence" value="ECO:0007669"/>
    <property type="project" value="TreeGrafter"/>
</dbReference>
<dbReference type="OrthoDB" id="2187at2759"/>
<gene>
    <name evidence="2" type="ORF">GPUH_LOCUS22330</name>
</gene>
<dbReference type="InterPro" id="IPR003959">
    <property type="entry name" value="ATPase_AAA_core"/>
</dbReference>
<dbReference type="GO" id="GO:0016887">
    <property type="term" value="F:ATP hydrolysis activity"/>
    <property type="evidence" value="ECO:0007669"/>
    <property type="project" value="InterPro"/>
</dbReference>
<name>A0A183EMY6_9BILA</name>
<accession>A0A183EMY6</accession>
<dbReference type="EMBL" id="UYRT01094807">
    <property type="protein sequence ID" value="VDN39837.1"/>
    <property type="molecule type" value="Genomic_DNA"/>
</dbReference>
<protein>
    <submittedName>
        <fullName evidence="4">ATPase_AAA_core domain-containing protein</fullName>
    </submittedName>
</protein>
<dbReference type="GO" id="GO:0005524">
    <property type="term" value="F:ATP binding"/>
    <property type="evidence" value="ECO:0007669"/>
    <property type="project" value="InterPro"/>
</dbReference>
<dbReference type="InterPro" id="IPR027417">
    <property type="entry name" value="P-loop_NTPase"/>
</dbReference>
<dbReference type="AlphaFoldDB" id="A0A183EMY6"/>
<evidence type="ECO:0000313" key="2">
    <source>
        <dbReference type="EMBL" id="VDN39837.1"/>
    </source>
</evidence>
<evidence type="ECO:0000313" key="3">
    <source>
        <dbReference type="Proteomes" id="UP000271098"/>
    </source>
</evidence>
<organism evidence="4">
    <name type="scientific">Gongylonema pulchrum</name>
    <dbReference type="NCBI Taxonomy" id="637853"/>
    <lineage>
        <taxon>Eukaryota</taxon>
        <taxon>Metazoa</taxon>
        <taxon>Ecdysozoa</taxon>
        <taxon>Nematoda</taxon>
        <taxon>Chromadorea</taxon>
        <taxon>Rhabditida</taxon>
        <taxon>Spirurina</taxon>
        <taxon>Spiruromorpha</taxon>
        <taxon>Spiruroidea</taxon>
        <taxon>Gongylonematidae</taxon>
        <taxon>Gongylonema</taxon>
    </lineage>
</organism>
<sequence>MASPCVIFFDELDSLAPSRGRFADSGGVVDRHVLNMDLIAEIDSLDDVRIFLLGATNRPDLLDPSLLIPGRFDIIIEVGRCKEAREREHVLRAAGRNVNFADDVNLEEIAHSCALLSTGAELQAVISRASLDAVRKRITEIEENVASPGETLLVSQNNLRNAVKEVILGWHRL</sequence>
<dbReference type="Pfam" id="PF00004">
    <property type="entry name" value="AAA"/>
    <property type="match status" value="1"/>
</dbReference>
<dbReference type="Gene3D" id="1.10.8.60">
    <property type="match status" value="1"/>
</dbReference>
<reference evidence="2 3" key="2">
    <citation type="submission" date="2018-11" db="EMBL/GenBank/DDBJ databases">
        <authorList>
            <consortium name="Pathogen Informatics"/>
        </authorList>
    </citation>
    <scope>NUCLEOTIDE SEQUENCE [LARGE SCALE GENOMIC DNA]</scope>
</reference>
<dbReference type="PANTHER" id="PTHR23077">
    <property type="entry name" value="AAA-FAMILY ATPASE"/>
    <property type="match status" value="1"/>
</dbReference>
<dbReference type="InterPro" id="IPR050168">
    <property type="entry name" value="AAA_ATPase_domain"/>
</dbReference>
<feature type="domain" description="ATPase AAA-type core" evidence="1">
    <location>
        <begin position="3"/>
        <end position="79"/>
    </location>
</feature>
<dbReference type="Proteomes" id="UP000271098">
    <property type="component" value="Unassembled WGS sequence"/>
</dbReference>
<dbReference type="WBParaSite" id="GPUH_0002235401-mRNA-1">
    <property type="protein sequence ID" value="GPUH_0002235401-mRNA-1"/>
    <property type="gene ID" value="GPUH_0002235401"/>
</dbReference>
<dbReference type="GO" id="GO:0005829">
    <property type="term" value="C:cytosol"/>
    <property type="evidence" value="ECO:0007669"/>
    <property type="project" value="TreeGrafter"/>
</dbReference>
<dbReference type="SUPFAM" id="SSF52540">
    <property type="entry name" value="P-loop containing nucleoside triphosphate hydrolases"/>
    <property type="match status" value="1"/>
</dbReference>
<dbReference type="Gene3D" id="3.40.50.300">
    <property type="entry name" value="P-loop containing nucleotide triphosphate hydrolases"/>
    <property type="match status" value="1"/>
</dbReference>
<dbReference type="GO" id="GO:0005778">
    <property type="term" value="C:peroxisomal membrane"/>
    <property type="evidence" value="ECO:0007669"/>
    <property type="project" value="TreeGrafter"/>
</dbReference>